<reference evidence="2" key="1">
    <citation type="submission" date="2024-01" db="EMBL/GenBank/DDBJ databases">
        <title>Roseobacter fucihabitans sp. nov., isolated from the brown alga Fucus spiralis.</title>
        <authorList>
            <person name="Hahnke S."/>
            <person name="Berger M."/>
            <person name="Schlingloff A."/>
            <person name="Athale I."/>
            <person name="Neumann-Schaal M."/>
            <person name="Adenaya A."/>
            <person name="Poehlein A."/>
            <person name="Daniel R."/>
            <person name="Pertersen J."/>
            <person name="Brinkhoff T."/>
        </authorList>
    </citation>
    <scope>NUCLEOTIDE SEQUENCE [LARGE SCALE GENOMIC DNA]</scope>
    <source>
        <strain evidence="2">B14</strain>
    </source>
</reference>
<protein>
    <submittedName>
        <fullName evidence="1">Uncharacterized protein</fullName>
    </submittedName>
</protein>
<evidence type="ECO:0000313" key="2">
    <source>
        <dbReference type="Proteomes" id="UP001318682"/>
    </source>
</evidence>
<dbReference type="Proteomes" id="UP001318682">
    <property type="component" value="Chromosome"/>
</dbReference>
<keyword evidence="2" id="KW-1185">Reference proteome</keyword>
<name>A0ABZ2BR74_9RHOB</name>
<proteinExistence type="predicted"/>
<organism evidence="1 2">
    <name type="scientific">Roseobacter fucihabitans</name>
    <dbReference type="NCBI Taxonomy" id="1537242"/>
    <lineage>
        <taxon>Bacteria</taxon>
        <taxon>Pseudomonadati</taxon>
        <taxon>Pseudomonadota</taxon>
        <taxon>Alphaproteobacteria</taxon>
        <taxon>Rhodobacterales</taxon>
        <taxon>Roseobacteraceae</taxon>
        <taxon>Roseobacter</taxon>
    </lineage>
</organism>
<gene>
    <name evidence="1" type="ORF">ROLI_015800</name>
</gene>
<dbReference type="EMBL" id="CP143423">
    <property type="protein sequence ID" value="WVX48499.1"/>
    <property type="molecule type" value="Genomic_DNA"/>
</dbReference>
<accession>A0ABZ2BR74</accession>
<sequence>MWNYPFSNLFGKGRARQTDMGRQGASRRLACGPTPAAQSQKIRRCKGMCLIGRKLQNWFWPALEGWEKFRRDAFQRRCTPLSDHLAPQKARFSRCSGVFHVMQVAPKNILYGDFEHLEQGRGGLIRRGH</sequence>
<evidence type="ECO:0000313" key="1">
    <source>
        <dbReference type="EMBL" id="WVX48499.1"/>
    </source>
</evidence>